<evidence type="ECO:0000256" key="6">
    <source>
        <dbReference type="SAM" id="Phobius"/>
    </source>
</evidence>
<dbReference type="RefSeq" id="WP_338208920.1">
    <property type="nucleotide sequence ID" value="NZ_JAYMFF010000002.1"/>
</dbReference>
<dbReference type="InterPro" id="IPR000792">
    <property type="entry name" value="Tscrpt_reg_LuxR_C"/>
</dbReference>
<name>A0ABU6IFX2_9ACTN</name>
<dbReference type="Gene3D" id="1.10.10.10">
    <property type="entry name" value="Winged helix-like DNA-binding domain superfamily/Winged helix DNA-binding domain"/>
    <property type="match status" value="1"/>
</dbReference>
<keyword evidence="3" id="KW-0731">Sigma factor</keyword>
<dbReference type="InterPro" id="IPR007630">
    <property type="entry name" value="RNA_pol_sigma70_r4"/>
</dbReference>
<dbReference type="InterPro" id="IPR014284">
    <property type="entry name" value="RNA_pol_sigma-70_dom"/>
</dbReference>
<dbReference type="SUPFAM" id="SSF88659">
    <property type="entry name" value="Sigma3 and sigma4 domains of RNA polymerase sigma factors"/>
    <property type="match status" value="1"/>
</dbReference>
<comment type="caution">
    <text evidence="8">The sequence shown here is derived from an EMBL/GenBank/DDBJ whole genome shotgun (WGS) entry which is preliminary data.</text>
</comment>
<dbReference type="InterPro" id="IPR013325">
    <property type="entry name" value="RNA_pol_sigma_r2"/>
</dbReference>
<comment type="similarity">
    <text evidence="1">Belongs to the sigma-70 factor family. ECF subfamily.</text>
</comment>
<dbReference type="PANTHER" id="PTHR43133">
    <property type="entry name" value="RNA POLYMERASE ECF-TYPE SIGMA FACTO"/>
    <property type="match status" value="1"/>
</dbReference>
<keyword evidence="9" id="KW-1185">Reference proteome</keyword>
<feature type="domain" description="HTH luxR-type" evidence="7">
    <location>
        <begin position="143"/>
        <end position="199"/>
    </location>
</feature>
<dbReference type="EMBL" id="JAYMFF010000002">
    <property type="protein sequence ID" value="MEC4175258.1"/>
    <property type="molecule type" value="Genomic_DNA"/>
</dbReference>
<dbReference type="CDD" id="cd06171">
    <property type="entry name" value="Sigma70_r4"/>
    <property type="match status" value="1"/>
</dbReference>
<dbReference type="InterPro" id="IPR039425">
    <property type="entry name" value="RNA_pol_sigma-70-like"/>
</dbReference>
<dbReference type="InterPro" id="IPR036388">
    <property type="entry name" value="WH-like_DNA-bd_sf"/>
</dbReference>
<dbReference type="PANTHER" id="PTHR43133:SF8">
    <property type="entry name" value="RNA POLYMERASE SIGMA FACTOR HI_1459-RELATED"/>
    <property type="match status" value="1"/>
</dbReference>
<keyword evidence="6" id="KW-1133">Transmembrane helix</keyword>
<keyword evidence="4" id="KW-0238">DNA-binding</keyword>
<keyword evidence="5" id="KW-0804">Transcription</keyword>
<reference evidence="8 9" key="1">
    <citation type="submission" date="2024-01" db="EMBL/GenBank/DDBJ databases">
        <title>novel species in genus Adlercreutzia.</title>
        <authorList>
            <person name="Liu X."/>
        </authorList>
    </citation>
    <scope>NUCLEOTIDE SEQUENCE [LARGE SCALE GENOMIC DNA]</scope>
    <source>
        <strain evidence="8 9">R7</strain>
    </source>
</reference>
<keyword evidence="6" id="KW-0472">Membrane</keyword>
<sequence>MIDGRKQHRQLAILVHRAQEGDRTAFEELYAITAQAQYFTIIGKVGVDAAADLLQELYLVVWRNIGSIHPDALISYLNTTTRNLCLRHLNRRSTSQMPLPTSDEFLEDAGDNRKALFDTTATDDPAIAIADQDQQARLTMALYEALDDQEREAVLLRFYQGLKLNEVAEAMGISRATVKRVLARSLDKLRSRLGMLPMGAALSQAMASAVEAVAAPGATLRGAGSGKRPFGTSAGERAGAVVAIAAAVVLALVGFMATMPQPETIIEDTPPAAEFPRNETAVADAQGPRLLEATVEGDVTVLHVGDATGTAQVTCANESGTLFEPEATTPNIGIASATEGAPSATSRNADEPNFPPLIISEWRFNLPAGTYELRAADVLGNTSTGTVTVNLPADPFSALTTDKLGRIPSQA</sequence>
<dbReference type="Gene3D" id="1.10.1740.10">
    <property type="match status" value="1"/>
</dbReference>
<evidence type="ECO:0000256" key="4">
    <source>
        <dbReference type="ARBA" id="ARBA00023125"/>
    </source>
</evidence>
<evidence type="ECO:0000313" key="8">
    <source>
        <dbReference type="EMBL" id="MEC4175258.1"/>
    </source>
</evidence>
<evidence type="ECO:0000256" key="1">
    <source>
        <dbReference type="ARBA" id="ARBA00010641"/>
    </source>
</evidence>
<dbReference type="Pfam" id="PF04545">
    <property type="entry name" value="Sigma70_r4"/>
    <property type="match status" value="1"/>
</dbReference>
<evidence type="ECO:0000259" key="7">
    <source>
        <dbReference type="SMART" id="SM00421"/>
    </source>
</evidence>
<evidence type="ECO:0000256" key="5">
    <source>
        <dbReference type="ARBA" id="ARBA00023163"/>
    </source>
</evidence>
<proteinExistence type="inferred from homology"/>
<dbReference type="NCBIfam" id="TIGR02937">
    <property type="entry name" value="sigma70-ECF"/>
    <property type="match status" value="1"/>
</dbReference>
<dbReference type="SMART" id="SM00421">
    <property type="entry name" value="HTH_LUXR"/>
    <property type="match status" value="1"/>
</dbReference>
<evidence type="ECO:0000256" key="3">
    <source>
        <dbReference type="ARBA" id="ARBA00023082"/>
    </source>
</evidence>
<dbReference type="InterPro" id="IPR013324">
    <property type="entry name" value="RNA_pol_sigma_r3/r4-like"/>
</dbReference>
<dbReference type="PRINTS" id="PR00046">
    <property type="entry name" value="SIGMA70FCT"/>
</dbReference>
<evidence type="ECO:0000256" key="2">
    <source>
        <dbReference type="ARBA" id="ARBA00023015"/>
    </source>
</evidence>
<organism evidence="8 9">
    <name type="scientific">Adlercreutzia wanghongyangiae</name>
    <dbReference type="NCBI Taxonomy" id="3111451"/>
    <lineage>
        <taxon>Bacteria</taxon>
        <taxon>Bacillati</taxon>
        <taxon>Actinomycetota</taxon>
        <taxon>Coriobacteriia</taxon>
        <taxon>Eggerthellales</taxon>
        <taxon>Eggerthellaceae</taxon>
        <taxon>Adlercreutzia</taxon>
    </lineage>
</organism>
<feature type="transmembrane region" description="Helical" evidence="6">
    <location>
        <begin position="238"/>
        <end position="257"/>
    </location>
</feature>
<dbReference type="Proteomes" id="UP001349994">
    <property type="component" value="Unassembled WGS sequence"/>
</dbReference>
<dbReference type="InterPro" id="IPR000943">
    <property type="entry name" value="RNA_pol_sigma70"/>
</dbReference>
<evidence type="ECO:0000313" key="9">
    <source>
        <dbReference type="Proteomes" id="UP001349994"/>
    </source>
</evidence>
<dbReference type="SUPFAM" id="SSF88946">
    <property type="entry name" value="Sigma2 domain of RNA polymerase sigma factors"/>
    <property type="match status" value="1"/>
</dbReference>
<protein>
    <submittedName>
        <fullName evidence="8">Sigma-70 family RNA polymerase sigma factor</fullName>
    </submittedName>
</protein>
<gene>
    <name evidence="8" type="ORF">VIN30_02205</name>
</gene>
<keyword evidence="2" id="KW-0805">Transcription regulation</keyword>
<keyword evidence="6" id="KW-0812">Transmembrane</keyword>
<accession>A0ABU6IFX2</accession>